<dbReference type="InterPro" id="IPR001387">
    <property type="entry name" value="Cro/C1-type_HTH"/>
</dbReference>
<gene>
    <name evidence="2" type="ORF">UFOVP17_2</name>
</gene>
<dbReference type="CDD" id="cd00093">
    <property type="entry name" value="HTH_XRE"/>
    <property type="match status" value="1"/>
</dbReference>
<protein>
    <submittedName>
        <fullName evidence="2">HTH_XRE domain containing protein</fullName>
    </submittedName>
</protein>
<dbReference type="GO" id="GO:0003677">
    <property type="term" value="F:DNA binding"/>
    <property type="evidence" value="ECO:0007669"/>
    <property type="project" value="InterPro"/>
</dbReference>
<dbReference type="InterPro" id="IPR010982">
    <property type="entry name" value="Lambda_DNA-bd_dom_sf"/>
</dbReference>
<organism evidence="2">
    <name type="scientific">uncultured Caudovirales phage</name>
    <dbReference type="NCBI Taxonomy" id="2100421"/>
    <lineage>
        <taxon>Viruses</taxon>
        <taxon>Duplodnaviria</taxon>
        <taxon>Heunggongvirae</taxon>
        <taxon>Uroviricota</taxon>
        <taxon>Caudoviricetes</taxon>
        <taxon>Peduoviridae</taxon>
        <taxon>Maltschvirus</taxon>
        <taxon>Maltschvirus maltsch</taxon>
    </lineage>
</organism>
<dbReference type="Gene3D" id="1.10.260.40">
    <property type="entry name" value="lambda repressor-like DNA-binding domains"/>
    <property type="match status" value="1"/>
</dbReference>
<proteinExistence type="predicted"/>
<name>A0A6J5KNN9_9CAUD</name>
<dbReference type="SUPFAM" id="SSF47413">
    <property type="entry name" value="lambda repressor-like DNA-binding domains"/>
    <property type="match status" value="1"/>
</dbReference>
<evidence type="ECO:0000259" key="1">
    <source>
        <dbReference type="PROSITE" id="PS50943"/>
    </source>
</evidence>
<dbReference type="EMBL" id="LR796154">
    <property type="protein sequence ID" value="CAB4121750.1"/>
    <property type="molecule type" value="Genomic_DNA"/>
</dbReference>
<sequence length="57" mass="6603">MTGDELKQLRNQLELTQTQLALALDRTRDMIAKYESGKYPIPQKIKQRIWGLKNGNS</sequence>
<accession>A0A6J5KNN9</accession>
<evidence type="ECO:0000313" key="2">
    <source>
        <dbReference type="EMBL" id="CAB4121750.1"/>
    </source>
</evidence>
<reference evidence="2" key="1">
    <citation type="submission" date="2020-04" db="EMBL/GenBank/DDBJ databases">
        <authorList>
            <person name="Chiriac C."/>
            <person name="Salcher M."/>
            <person name="Ghai R."/>
            <person name="Kavagutti S V."/>
        </authorList>
    </citation>
    <scope>NUCLEOTIDE SEQUENCE</scope>
</reference>
<feature type="domain" description="HTH cro/C1-type" evidence="1">
    <location>
        <begin position="6"/>
        <end position="47"/>
    </location>
</feature>
<dbReference type="PROSITE" id="PS50943">
    <property type="entry name" value="HTH_CROC1"/>
    <property type="match status" value="1"/>
</dbReference>
<dbReference type="Pfam" id="PF13560">
    <property type="entry name" value="HTH_31"/>
    <property type="match status" value="1"/>
</dbReference>